<keyword evidence="1" id="KW-0227">DNA damage</keyword>
<feature type="region of interest" description="Disordered" evidence="2">
    <location>
        <begin position="1"/>
        <end position="22"/>
    </location>
</feature>
<dbReference type="RefSeq" id="WP_231484865.1">
    <property type="nucleotide sequence ID" value="NZ_BAAAZO010000001.1"/>
</dbReference>
<dbReference type="InterPro" id="IPR036388">
    <property type="entry name" value="WH-like_DNA-bd_sf"/>
</dbReference>
<gene>
    <name evidence="4" type="ORF">GCM10022223_02240</name>
</gene>
<organism evidence="4 5">
    <name type="scientific">Kineosporia mesophila</name>
    <dbReference type="NCBI Taxonomy" id="566012"/>
    <lineage>
        <taxon>Bacteria</taxon>
        <taxon>Bacillati</taxon>
        <taxon>Actinomycetota</taxon>
        <taxon>Actinomycetes</taxon>
        <taxon>Kineosporiales</taxon>
        <taxon>Kineosporiaceae</taxon>
        <taxon>Kineosporia</taxon>
    </lineage>
</organism>
<comment type="caution">
    <text evidence="4">The sequence shown here is derived from an EMBL/GenBank/DDBJ whole genome shotgun (WGS) entry which is preliminary data.</text>
</comment>
<dbReference type="InterPro" id="IPR052520">
    <property type="entry name" value="ATL_DNA_repair"/>
</dbReference>
<evidence type="ECO:0000313" key="4">
    <source>
        <dbReference type="EMBL" id="GAA3591251.1"/>
    </source>
</evidence>
<dbReference type="EMBL" id="BAAAZO010000001">
    <property type="protein sequence ID" value="GAA3591251.1"/>
    <property type="molecule type" value="Genomic_DNA"/>
</dbReference>
<evidence type="ECO:0000256" key="2">
    <source>
        <dbReference type="SAM" id="MobiDB-lite"/>
    </source>
</evidence>
<dbReference type="SUPFAM" id="SSF46767">
    <property type="entry name" value="Methylated DNA-protein cysteine methyltransferase, C-terminal domain"/>
    <property type="match status" value="1"/>
</dbReference>
<proteinExistence type="predicted"/>
<dbReference type="Gene3D" id="1.10.10.10">
    <property type="entry name" value="Winged helix-like DNA-binding domain superfamily/Winged helix DNA-binding domain"/>
    <property type="match status" value="1"/>
</dbReference>
<reference evidence="5" key="1">
    <citation type="journal article" date="2019" name="Int. J. Syst. Evol. Microbiol.">
        <title>The Global Catalogue of Microorganisms (GCM) 10K type strain sequencing project: providing services to taxonomists for standard genome sequencing and annotation.</title>
        <authorList>
            <consortium name="The Broad Institute Genomics Platform"/>
            <consortium name="The Broad Institute Genome Sequencing Center for Infectious Disease"/>
            <person name="Wu L."/>
            <person name="Ma J."/>
        </authorList>
    </citation>
    <scope>NUCLEOTIDE SEQUENCE [LARGE SCALE GENOMIC DNA]</scope>
    <source>
        <strain evidence="5">JCM 16902</strain>
    </source>
</reference>
<keyword evidence="5" id="KW-1185">Reference proteome</keyword>
<dbReference type="PANTHER" id="PTHR42942:SF1">
    <property type="entry name" value="ALKYLTRANSFERASE-LIKE PROTEIN 1"/>
    <property type="match status" value="1"/>
</dbReference>
<dbReference type="InterPro" id="IPR014048">
    <property type="entry name" value="MethylDNA_cys_MeTrfase_DNA-bd"/>
</dbReference>
<evidence type="ECO:0000259" key="3">
    <source>
        <dbReference type="Pfam" id="PF01035"/>
    </source>
</evidence>
<feature type="region of interest" description="Disordered" evidence="2">
    <location>
        <begin position="96"/>
        <end position="124"/>
    </location>
</feature>
<feature type="domain" description="Methylated-DNA-[protein]-cysteine S-methyltransferase DNA binding" evidence="3">
    <location>
        <begin position="26"/>
        <end position="83"/>
    </location>
</feature>
<protein>
    <recommendedName>
        <fullName evidence="3">Methylated-DNA-[protein]-cysteine S-methyltransferase DNA binding domain-containing protein</fullName>
    </recommendedName>
</protein>
<accession>A0ABP6YW65</accession>
<evidence type="ECO:0000313" key="5">
    <source>
        <dbReference type="Proteomes" id="UP001501074"/>
    </source>
</evidence>
<feature type="compositionally biased region" description="Basic and acidic residues" evidence="2">
    <location>
        <begin position="96"/>
        <end position="118"/>
    </location>
</feature>
<dbReference type="PANTHER" id="PTHR42942">
    <property type="entry name" value="6-O-METHYLGUANINE DNA METHYLTRANSFERASE"/>
    <property type="match status" value="1"/>
</dbReference>
<name>A0ABP6YW65_9ACTN</name>
<evidence type="ECO:0000256" key="1">
    <source>
        <dbReference type="ARBA" id="ARBA00022763"/>
    </source>
</evidence>
<dbReference type="Proteomes" id="UP001501074">
    <property type="component" value="Unassembled WGS sequence"/>
</dbReference>
<dbReference type="InterPro" id="IPR036217">
    <property type="entry name" value="MethylDNA_cys_MeTrfase_DNAb"/>
</dbReference>
<dbReference type="CDD" id="cd06445">
    <property type="entry name" value="ATase"/>
    <property type="match status" value="1"/>
</dbReference>
<dbReference type="Pfam" id="PF01035">
    <property type="entry name" value="DNA_binding_1"/>
    <property type="match status" value="1"/>
</dbReference>
<sequence length="124" mass="13519">MPFPQDPVAGDTDDSEDESASTAETFVADVLDVVNAIPPGRVLTYGDVAALIGRGGPRQVGKVMSRWGSLAPWWRVLRAGGMPPSGHEARALAQYRSERTPMRPGGDRVDMRRARWSPDDDDEN</sequence>